<name>A0ABV6KUE9_9BACI</name>
<keyword evidence="2" id="KW-1185">Reference proteome</keyword>
<comment type="caution">
    <text evidence="1">The sequence shown here is derived from an EMBL/GenBank/DDBJ whole genome shotgun (WGS) entry which is preliminary data.</text>
</comment>
<dbReference type="RefSeq" id="WP_160547576.1">
    <property type="nucleotide sequence ID" value="NZ_JBHLUU010000027.1"/>
</dbReference>
<organism evidence="1 2">
    <name type="scientific">Robertmurraya beringensis</name>
    <dbReference type="NCBI Taxonomy" id="641660"/>
    <lineage>
        <taxon>Bacteria</taxon>
        <taxon>Bacillati</taxon>
        <taxon>Bacillota</taxon>
        <taxon>Bacilli</taxon>
        <taxon>Bacillales</taxon>
        <taxon>Bacillaceae</taxon>
        <taxon>Robertmurraya</taxon>
    </lineage>
</organism>
<evidence type="ECO:0000313" key="1">
    <source>
        <dbReference type="EMBL" id="MFC0475501.1"/>
    </source>
</evidence>
<proteinExistence type="predicted"/>
<dbReference type="Proteomes" id="UP001589738">
    <property type="component" value="Unassembled WGS sequence"/>
</dbReference>
<reference evidence="1 2" key="1">
    <citation type="submission" date="2024-09" db="EMBL/GenBank/DDBJ databases">
        <authorList>
            <person name="Sun Q."/>
            <person name="Mori K."/>
        </authorList>
    </citation>
    <scope>NUCLEOTIDE SEQUENCE [LARGE SCALE GENOMIC DNA]</scope>
    <source>
        <strain evidence="1 2">CGMCC 1.9126</strain>
    </source>
</reference>
<gene>
    <name evidence="1" type="ORF">ACFFHF_09590</name>
</gene>
<accession>A0ABV6KUE9</accession>
<sequence length="101" mass="11777">MNQQQIRSAIGVLADLFYSDKKNQELAMLTMEHYIDDLKMLKDVRTVARELENLQAFSLLAPMKWFDMKAAEEIEEVLKGDVSFRRKKKRLDQTTGDLLVL</sequence>
<dbReference type="EMBL" id="JBHLUU010000027">
    <property type="protein sequence ID" value="MFC0475501.1"/>
    <property type="molecule type" value="Genomic_DNA"/>
</dbReference>
<protein>
    <submittedName>
        <fullName evidence="1">Uncharacterized protein</fullName>
    </submittedName>
</protein>
<evidence type="ECO:0000313" key="2">
    <source>
        <dbReference type="Proteomes" id="UP001589738"/>
    </source>
</evidence>